<evidence type="ECO:0000256" key="4">
    <source>
        <dbReference type="ARBA" id="ARBA00022692"/>
    </source>
</evidence>
<organism evidence="10 11">
    <name type="scientific">Tigriopus californicus</name>
    <name type="common">Marine copepod</name>
    <dbReference type="NCBI Taxonomy" id="6832"/>
    <lineage>
        <taxon>Eukaryota</taxon>
        <taxon>Metazoa</taxon>
        <taxon>Ecdysozoa</taxon>
        <taxon>Arthropoda</taxon>
        <taxon>Crustacea</taxon>
        <taxon>Multicrustacea</taxon>
        <taxon>Hexanauplia</taxon>
        <taxon>Copepoda</taxon>
        <taxon>Harpacticoida</taxon>
        <taxon>Harpacticidae</taxon>
        <taxon>Tigriopus</taxon>
    </lineage>
</organism>
<dbReference type="SUPFAM" id="SSF103473">
    <property type="entry name" value="MFS general substrate transporter"/>
    <property type="match status" value="1"/>
</dbReference>
<sequence length="551" mass="60185">MVNIRLFALTFLSGIGGFLFGYDTGVISGAMLLIEEDPRIHPTTLWKELIVSATVGAALLCSLIGGPLCERWGRKPVILLSSGIFTVGALVMGIANSREVLLVGRIIVGAGIGLASMSVPIYISESAPSNLRGFLVSCNVLCITGGQFIASCVCGAFSTMEYDGWKYMLGLSGVPAVIQLIGFAFMPESPRWLLAQGQTEKGRLVLETIRNDLRDPDFMEAEFEEIIRAVEEEKRFAALNTLRVIKQIFITPTARRALILGCLLQMFQQIAGINTVMYYSAKILSMAGFSNNSQAIWISAGVASINFLCTFIGLFLVERMGRRKLVLVSLLGVVVSLAFLGVGFQLSNIYSPEITFLNPNIAEDACSDFQTCGSCTNQKLCGFCYLDDPSQGSVINGSCLTIEPEAPDFSAHGRCSSANQPSLDYILFAPDYCPSNVAWLTVLGLCSYLFFFAPGMGPMPWTINSEIYPLWARSTANSIATAFNWLLNLIISMTFLSLTEAITKEGAFYLYTGVASLGLVMFFLILPETKNKPLEEVEMLFAKPWSWRPRG</sequence>
<dbReference type="InterPro" id="IPR020846">
    <property type="entry name" value="MFS_dom"/>
</dbReference>
<dbReference type="PROSITE" id="PS00217">
    <property type="entry name" value="SUGAR_TRANSPORT_2"/>
    <property type="match status" value="1"/>
</dbReference>
<accession>A0A553PI90</accession>
<keyword evidence="11" id="KW-1185">Reference proteome</keyword>
<evidence type="ECO:0000256" key="3">
    <source>
        <dbReference type="ARBA" id="ARBA00022448"/>
    </source>
</evidence>
<dbReference type="OrthoDB" id="6340912at2759"/>
<comment type="subcellular location">
    <subcellularLocation>
        <location evidence="1">Membrane</location>
        <topology evidence="1">Multi-pass membrane protein</topology>
    </subcellularLocation>
</comment>
<dbReference type="InterPro" id="IPR036259">
    <property type="entry name" value="MFS_trans_sf"/>
</dbReference>
<evidence type="ECO:0000256" key="1">
    <source>
        <dbReference type="ARBA" id="ARBA00004141"/>
    </source>
</evidence>
<dbReference type="PANTHER" id="PTHR48020">
    <property type="entry name" value="PROTON MYO-INOSITOL COTRANSPORTER"/>
    <property type="match status" value="1"/>
</dbReference>
<dbReference type="GO" id="GO:0016324">
    <property type="term" value="C:apical plasma membrane"/>
    <property type="evidence" value="ECO:0007669"/>
    <property type="project" value="TreeGrafter"/>
</dbReference>
<keyword evidence="6 8" id="KW-0472">Membrane</keyword>
<feature type="transmembrane region" description="Helical" evidence="8">
    <location>
        <begin position="164"/>
        <end position="186"/>
    </location>
</feature>
<keyword evidence="4 8" id="KW-0812">Transmembrane</keyword>
<evidence type="ECO:0000256" key="8">
    <source>
        <dbReference type="SAM" id="Phobius"/>
    </source>
</evidence>
<dbReference type="PRINTS" id="PR00171">
    <property type="entry name" value="SUGRTRNSPORT"/>
</dbReference>
<evidence type="ECO:0000256" key="2">
    <source>
        <dbReference type="ARBA" id="ARBA00010992"/>
    </source>
</evidence>
<feature type="transmembrane region" description="Helical" evidence="8">
    <location>
        <begin position="508"/>
        <end position="526"/>
    </location>
</feature>
<feature type="transmembrane region" description="Helical" evidence="8">
    <location>
        <begin position="45"/>
        <end position="65"/>
    </location>
</feature>
<keyword evidence="5 8" id="KW-1133">Transmembrane helix</keyword>
<evidence type="ECO:0000256" key="7">
    <source>
        <dbReference type="RuleBase" id="RU003346"/>
    </source>
</evidence>
<dbReference type="PROSITE" id="PS00216">
    <property type="entry name" value="SUGAR_TRANSPORT_1"/>
    <property type="match status" value="1"/>
</dbReference>
<dbReference type="PANTHER" id="PTHR48020:SF12">
    <property type="entry name" value="PROTON MYO-INOSITOL COTRANSPORTER"/>
    <property type="match status" value="1"/>
</dbReference>
<dbReference type="OMA" id="TNAIQYF"/>
<dbReference type="Gene3D" id="1.20.1250.20">
    <property type="entry name" value="MFS general substrate transporter like domains"/>
    <property type="match status" value="2"/>
</dbReference>
<dbReference type="InterPro" id="IPR005828">
    <property type="entry name" value="MFS_sugar_transport-like"/>
</dbReference>
<feature type="transmembrane region" description="Helical" evidence="8">
    <location>
        <begin position="77"/>
        <end position="95"/>
    </location>
</feature>
<dbReference type="InterPro" id="IPR050814">
    <property type="entry name" value="Myo-inositol_Transporter"/>
</dbReference>
<dbReference type="InterPro" id="IPR005829">
    <property type="entry name" value="Sugar_transporter_CS"/>
</dbReference>
<evidence type="ECO:0000313" key="10">
    <source>
        <dbReference type="EMBL" id="TRY77402.1"/>
    </source>
</evidence>
<feature type="transmembrane region" description="Helical" evidence="8">
    <location>
        <begin position="134"/>
        <end position="158"/>
    </location>
</feature>
<feature type="transmembrane region" description="Helical" evidence="8">
    <location>
        <begin position="257"/>
        <end position="280"/>
    </location>
</feature>
<feature type="transmembrane region" description="Helical" evidence="8">
    <location>
        <begin position="295"/>
        <end position="317"/>
    </location>
</feature>
<gene>
    <name evidence="10" type="ORF">TCAL_08560</name>
</gene>
<name>A0A553PI90_TIGCA</name>
<comment type="caution">
    <text evidence="10">The sequence shown here is derived from an EMBL/GenBank/DDBJ whole genome shotgun (WGS) entry which is preliminary data.</text>
</comment>
<feature type="domain" description="Major facilitator superfamily (MFS) profile" evidence="9">
    <location>
        <begin position="9"/>
        <end position="530"/>
    </location>
</feature>
<reference evidence="10 11" key="1">
    <citation type="journal article" date="2018" name="Nat. Ecol. Evol.">
        <title>Genomic signatures of mitonuclear coevolution across populations of Tigriopus californicus.</title>
        <authorList>
            <person name="Barreto F.S."/>
            <person name="Watson E.T."/>
            <person name="Lima T.G."/>
            <person name="Willett C.S."/>
            <person name="Edmands S."/>
            <person name="Li W."/>
            <person name="Burton R.S."/>
        </authorList>
    </citation>
    <scope>NUCLEOTIDE SEQUENCE [LARGE SCALE GENOMIC DNA]</scope>
    <source>
        <strain evidence="10 11">San Diego</strain>
    </source>
</reference>
<dbReference type="AlphaFoldDB" id="A0A553PI90"/>
<evidence type="ECO:0000256" key="6">
    <source>
        <dbReference type="ARBA" id="ARBA00023136"/>
    </source>
</evidence>
<protein>
    <recommendedName>
        <fullName evidence="9">Major facilitator superfamily (MFS) profile domain-containing protein</fullName>
    </recommendedName>
</protein>
<dbReference type="GO" id="GO:0005366">
    <property type="term" value="F:myo-inositol:proton symporter activity"/>
    <property type="evidence" value="ECO:0007669"/>
    <property type="project" value="TreeGrafter"/>
</dbReference>
<dbReference type="PROSITE" id="PS50850">
    <property type="entry name" value="MFS"/>
    <property type="match status" value="1"/>
</dbReference>
<proteinExistence type="inferred from homology"/>
<dbReference type="STRING" id="6832.A0A553PI90"/>
<dbReference type="Pfam" id="PF00083">
    <property type="entry name" value="Sugar_tr"/>
    <property type="match status" value="2"/>
</dbReference>
<comment type="similarity">
    <text evidence="2 7">Belongs to the major facilitator superfamily. Sugar transporter (TC 2.A.1.1) family.</text>
</comment>
<evidence type="ECO:0000259" key="9">
    <source>
        <dbReference type="PROSITE" id="PS50850"/>
    </source>
</evidence>
<evidence type="ECO:0000313" key="11">
    <source>
        <dbReference type="Proteomes" id="UP000318571"/>
    </source>
</evidence>
<feature type="transmembrane region" description="Helical" evidence="8">
    <location>
        <begin position="437"/>
        <end position="455"/>
    </location>
</feature>
<dbReference type="InterPro" id="IPR003663">
    <property type="entry name" value="Sugar/inositol_transpt"/>
</dbReference>
<feature type="transmembrane region" description="Helical" evidence="8">
    <location>
        <begin position="324"/>
        <end position="346"/>
    </location>
</feature>
<feature type="transmembrane region" description="Helical" evidence="8">
    <location>
        <begin position="101"/>
        <end position="122"/>
    </location>
</feature>
<dbReference type="NCBIfam" id="TIGR00879">
    <property type="entry name" value="SP"/>
    <property type="match status" value="1"/>
</dbReference>
<dbReference type="Proteomes" id="UP000318571">
    <property type="component" value="Chromosome 5"/>
</dbReference>
<dbReference type="EMBL" id="VCGU01000004">
    <property type="protein sequence ID" value="TRY77402.1"/>
    <property type="molecule type" value="Genomic_DNA"/>
</dbReference>
<feature type="transmembrane region" description="Helical" evidence="8">
    <location>
        <begin position="476"/>
        <end position="496"/>
    </location>
</feature>
<evidence type="ECO:0000256" key="5">
    <source>
        <dbReference type="ARBA" id="ARBA00022989"/>
    </source>
</evidence>
<keyword evidence="3 7" id="KW-0813">Transport</keyword>